<organism evidence="1 2">
    <name type="scientific">Armillaria luteobubalina</name>
    <dbReference type="NCBI Taxonomy" id="153913"/>
    <lineage>
        <taxon>Eukaryota</taxon>
        <taxon>Fungi</taxon>
        <taxon>Dikarya</taxon>
        <taxon>Basidiomycota</taxon>
        <taxon>Agaricomycotina</taxon>
        <taxon>Agaricomycetes</taxon>
        <taxon>Agaricomycetidae</taxon>
        <taxon>Agaricales</taxon>
        <taxon>Marasmiineae</taxon>
        <taxon>Physalacriaceae</taxon>
        <taxon>Armillaria</taxon>
    </lineage>
</organism>
<sequence length="98" mass="10980">MGTFYVAIVDLFEEYPEDKWAKATLGWWNEEVFSDAEGRVITNSEKQTHPPESSVAQMAAARAARAKACTEAAKMLTADLKDNLGAEPEYEDYKDEET</sequence>
<dbReference type="EMBL" id="JAUEPU010000031">
    <property type="protein sequence ID" value="KAK0492152.1"/>
    <property type="molecule type" value="Genomic_DNA"/>
</dbReference>
<dbReference type="Pfam" id="PF20414">
    <property type="entry name" value="DUF6698"/>
    <property type="match status" value="1"/>
</dbReference>
<keyword evidence="2" id="KW-1185">Reference proteome</keyword>
<comment type="caution">
    <text evidence="1">The sequence shown here is derived from an EMBL/GenBank/DDBJ whole genome shotgun (WGS) entry which is preliminary data.</text>
</comment>
<evidence type="ECO:0000313" key="2">
    <source>
        <dbReference type="Proteomes" id="UP001175228"/>
    </source>
</evidence>
<dbReference type="Proteomes" id="UP001175228">
    <property type="component" value="Unassembled WGS sequence"/>
</dbReference>
<evidence type="ECO:0000313" key="1">
    <source>
        <dbReference type="EMBL" id="KAK0492152.1"/>
    </source>
</evidence>
<protein>
    <submittedName>
        <fullName evidence="1">Uncharacterized protein</fullName>
    </submittedName>
</protein>
<accession>A0AA39PX20</accession>
<dbReference type="AlphaFoldDB" id="A0AA39PX20"/>
<dbReference type="InterPro" id="IPR046521">
    <property type="entry name" value="DUF6698"/>
</dbReference>
<proteinExistence type="predicted"/>
<reference evidence="1" key="1">
    <citation type="submission" date="2023-06" db="EMBL/GenBank/DDBJ databases">
        <authorList>
            <consortium name="Lawrence Berkeley National Laboratory"/>
            <person name="Ahrendt S."/>
            <person name="Sahu N."/>
            <person name="Indic B."/>
            <person name="Wong-Bajracharya J."/>
            <person name="Merenyi Z."/>
            <person name="Ke H.-M."/>
            <person name="Monk M."/>
            <person name="Kocsube S."/>
            <person name="Drula E."/>
            <person name="Lipzen A."/>
            <person name="Balint B."/>
            <person name="Henrissat B."/>
            <person name="Andreopoulos B."/>
            <person name="Martin F.M."/>
            <person name="Harder C.B."/>
            <person name="Rigling D."/>
            <person name="Ford K.L."/>
            <person name="Foster G.D."/>
            <person name="Pangilinan J."/>
            <person name="Papanicolaou A."/>
            <person name="Barry K."/>
            <person name="LaButti K."/>
            <person name="Viragh M."/>
            <person name="Koriabine M."/>
            <person name="Yan M."/>
            <person name="Riley R."/>
            <person name="Champramary S."/>
            <person name="Plett K.L."/>
            <person name="Tsai I.J."/>
            <person name="Slot J."/>
            <person name="Sipos G."/>
            <person name="Plett J."/>
            <person name="Nagy L.G."/>
            <person name="Grigoriev I.V."/>
        </authorList>
    </citation>
    <scope>NUCLEOTIDE SEQUENCE</scope>
    <source>
        <strain evidence="1">HWK02</strain>
    </source>
</reference>
<name>A0AA39PX20_9AGAR</name>
<gene>
    <name evidence="1" type="ORF">EDD18DRAFT_1358217</name>
</gene>